<proteinExistence type="predicted"/>
<dbReference type="RefSeq" id="WP_268917192.1">
    <property type="nucleotide sequence ID" value="NZ_JAPTMY010000010.1"/>
</dbReference>
<dbReference type="PANTHER" id="PTHR12110:SF41">
    <property type="entry name" value="INOSOSE DEHYDRATASE"/>
    <property type="match status" value="1"/>
</dbReference>
<accession>A0ABT4I7E3</accession>
<dbReference type="Gene3D" id="3.20.20.150">
    <property type="entry name" value="Divalent-metal-dependent TIM barrel enzymes"/>
    <property type="match status" value="1"/>
</dbReference>
<gene>
    <name evidence="2" type="ORF">OHJ16_06325</name>
</gene>
<evidence type="ECO:0000313" key="2">
    <source>
        <dbReference type="EMBL" id="MCZ0857657.1"/>
    </source>
</evidence>
<name>A0ABT4I7E3_9ACTO</name>
<keyword evidence="3" id="KW-1185">Reference proteome</keyword>
<comment type="caution">
    <text evidence="2">The sequence shown here is derived from an EMBL/GenBank/DDBJ whole genome shotgun (WGS) entry which is preliminary data.</text>
</comment>
<dbReference type="InterPro" id="IPR013022">
    <property type="entry name" value="Xyl_isomerase-like_TIM-brl"/>
</dbReference>
<dbReference type="Pfam" id="PF01261">
    <property type="entry name" value="AP_endonuc_2"/>
    <property type="match status" value="1"/>
</dbReference>
<dbReference type="InterPro" id="IPR050312">
    <property type="entry name" value="IolE/XylAMocC-like"/>
</dbReference>
<sequence length="302" mass="32349">MITVANAPVSYGVFDLARPDLVPPPTGGELLDAVGAAGYDGIDLGPRGLLGTGGALVEALAARDLLLCGGWIDLPFAGSDAEFESALALALPVLEDLALVARTQDGPAPRPTLADAGDALRRARPGGGPALEADARMWAALVKRVERVCALARGLGLTPTFHHHAATYVETPAEIDRLLNDTSVDLTFDSGHLLLAGGDALADFDRWRARINHIHLKDVDTAVLPRVAGRPDALRQVWERRAFTALGDGDLDVAGLMERILADGYDGYLVVEQDVVLLDRRDVERAVSDQVRNRDLLRRWIP</sequence>
<dbReference type="PANTHER" id="PTHR12110">
    <property type="entry name" value="HYDROXYPYRUVATE ISOMERASE"/>
    <property type="match status" value="1"/>
</dbReference>
<evidence type="ECO:0000259" key="1">
    <source>
        <dbReference type="Pfam" id="PF01261"/>
    </source>
</evidence>
<feature type="domain" description="Xylose isomerase-like TIM barrel" evidence="1">
    <location>
        <begin position="135"/>
        <end position="273"/>
    </location>
</feature>
<protein>
    <submittedName>
        <fullName evidence="2">TIM barrel protein</fullName>
    </submittedName>
</protein>
<dbReference type="EMBL" id="JAPTMY010000010">
    <property type="protein sequence ID" value="MCZ0857657.1"/>
    <property type="molecule type" value="Genomic_DNA"/>
</dbReference>
<reference evidence="2" key="1">
    <citation type="submission" date="2022-10" db="EMBL/GenBank/DDBJ databases">
        <title>Genome sequence of Actinomyces israelii ATCC 10048.</title>
        <authorList>
            <person name="Watt R.M."/>
            <person name="Tong W.M."/>
        </authorList>
    </citation>
    <scope>NUCLEOTIDE SEQUENCE</scope>
    <source>
        <strain evidence="2">ATCC 10048</strain>
    </source>
</reference>
<dbReference type="InterPro" id="IPR036237">
    <property type="entry name" value="Xyl_isomerase-like_sf"/>
</dbReference>
<organism evidence="2 3">
    <name type="scientific">Actinomyces israelii</name>
    <dbReference type="NCBI Taxonomy" id="1659"/>
    <lineage>
        <taxon>Bacteria</taxon>
        <taxon>Bacillati</taxon>
        <taxon>Actinomycetota</taxon>
        <taxon>Actinomycetes</taxon>
        <taxon>Actinomycetales</taxon>
        <taxon>Actinomycetaceae</taxon>
        <taxon>Actinomyces</taxon>
    </lineage>
</organism>
<dbReference type="Proteomes" id="UP001072034">
    <property type="component" value="Unassembled WGS sequence"/>
</dbReference>
<evidence type="ECO:0000313" key="3">
    <source>
        <dbReference type="Proteomes" id="UP001072034"/>
    </source>
</evidence>
<dbReference type="SUPFAM" id="SSF51658">
    <property type="entry name" value="Xylose isomerase-like"/>
    <property type="match status" value="1"/>
</dbReference>